<dbReference type="InterPro" id="IPR036779">
    <property type="entry name" value="LysM_dom_sf"/>
</dbReference>
<dbReference type="SMART" id="SM00257">
    <property type="entry name" value="LysM"/>
    <property type="match status" value="1"/>
</dbReference>
<keyword evidence="4" id="KW-1185">Reference proteome</keyword>
<dbReference type="Pfam" id="PF01476">
    <property type="entry name" value="LysM"/>
    <property type="match status" value="1"/>
</dbReference>
<feature type="compositionally biased region" description="Low complexity" evidence="1">
    <location>
        <begin position="162"/>
        <end position="174"/>
    </location>
</feature>
<dbReference type="InterPro" id="IPR052196">
    <property type="entry name" value="Bact_Kbp"/>
</dbReference>
<organism evidence="3 4">
    <name type="scientific">Candidatus Promineifilum breve</name>
    <dbReference type="NCBI Taxonomy" id="1806508"/>
    <lineage>
        <taxon>Bacteria</taxon>
        <taxon>Bacillati</taxon>
        <taxon>Chloroflexota</taxon>
        <taxon>Ardenticatenia</taxon>
        <taxon>Candidatus Promineifilales</taxon>
        <taxon>Candidatus Promineifilaceae</taxon>
        <taxon>Candidatus Promineifilum</taxon>
    </lineage>
</organism>
<dbReference type="OrthoDB" id="167008at2"/>
<protein>
    <recommendedName>
        <fullName evidence="2">LysM domain-containing protein</fullName>
    </recommendedName>
</protein>
<dbReference type="KEGG" id="pbf:CFX0092_A1257"/>
<dbReference type="PANTHER" id="PTHR34700:SF4">
    <property type="entry name" value="PHAGE-LIKE ELEMENT PBSX PROTEIN XKDP"/>
    <property type="match status" value="1"/>
</dbReference>
<evidence type="ECO:0000256" key="1">
    <source>
        <dbReference type="SAM" id="MobiDB-lite"/>
    </source>
</evidence>
<dbReference type="PANTHER" id="PTHR34700">
    <property type="entry name" value="POTASSIUM BINDING PROTEIN KBP"/>
    <property type="match status" value="1"/>
</dbReference>
<reference evidence="3" key="1">
    <citation type="submission" date="2016-01" db="EMBL/GenBank/DDBJ databases">
        <authorList>
            <person name="Mcilroy J.S."/>
            <person name="Karst M S."/>
            <person name="Albertsen M."/>
        </authorList>
    </citation>
    <scope>NUCLEOTIDE SEQUENCE</scope>
    <source>
        <strain evidence="3">Cfx-K</strain>
    </source>
</reference>
<feature type="compositionally biased region" description="Basic and acidic residues" evidence="1">
    <location>
        <begin position="226"/>
        <end position="266"/>
    </location>
</feature>
<dbReference type="InterPro" id="IPR018392">
    <property type="entry name" value="LysM"/>
</dbReference>
<evidence type="ECO:0000259" key="2">
    <source>
        <dbReference type="PROSITE" id="PS51782"/>
    </source>
</evidence>
<dbReference type="RefSeq" id="WP_157912939.1">
    <property type="nucleotide sequence ID" value="NZ_LN890655.1"/>
</dbReference>
<accession>A0A160T3D8</accession>
<evidence type="ECO:0000313" key="4">
    <source>
        <dbReference type="Proteomes" id="UP000215027"/>
    </source>
</evidence>
<evidence type="ECO:0000313" key="3">
    <source>
        <dbReference type="EMBL" id="CUS03135.2"/>
    </source>
</evidence>
<sequence>MSKGKLTAAEWEMVKDAPFWVNRILNAADNRVAIFGRRRDAKALEEAMKAYKTGNALLRDMAADDSDPAKEIEKASVEDAELALGRIATIVDQKLGDDDLRELRAFLLAAGRGVAGASREGVLGDKVSDKEEAVLKRVETALRPSAYSQAKPAPKPAPKPAGPAATAGATTQPKPVAPTPKPAAAQPKPAPAMPKRDDDDDEAKAKAREEAKARQERARQNAAAKAEARKEEEAKERLEKARQEAEARHREAQAEREARAKAEAEAAAAREEAAALEAAAEKQAAAAPKYTQFIAEHTVVAGDNLSFISQRYYGHQGNFRIIYEANRDVIGDNMSLIRPGQVLKIPKL</sequence>
<dbReference type="AlphaFoldDB" id="A0A160T3D8"/>
<dbReference type="Gene3D" id="3.10.350.10">
    <property type="entry name" value="LysM domain"/>
    <property type="match status" value="1"/>
</dbReference>
<dbReference type="Proteomes" id="UP000215027">
    <property type="component" value="Chromosome I"/>
</dbReference>
<dbReference type="PROSITE" id="PS51782">
    <property type="entry name" value="LYSM"/>
    <property type="match status" value="1"/>
</dbReference>
<dbReference type="EMBL" id="LN890655">
    <property type="protein sequence ID" value="CUS03135.2"/>
    <property type="molecule type" value="Genomic_DNA"/>
</dbReference>
<feature type="compositionally biased region" description="Basic and acidic residues" evidence="1">
    <location>
        <begin position="203"/>
        <end position="219"/>
    </location>
</feature>
<feature type="region of interest" description="Disordered" evidence="1">
    <location>
        <begin position="145"/>
        <end position="266"/>
    </location>
</feature>
<proteinExistence type="predicted"/>
<name>A0A160T3D8_9CHLR</name>
<gene>
    <name evidence="3" type="ORF">CFX0092_A1257</name>
</gene>
<feature type="domain" description="LysM" evidence="2">
    <location>
        <begin position="295"/>
        <end position="345"/>
    </location>
</feature>
<dbReference type="CDD" id="cd00118">
    <property type="entry name" value="LysM"/>
    <property type="match status" value="1"/>
</dbReference>